<feature type="transmembrane region" description="Helical" evidence="2">
    <location>
        <begin position="89"/>
        <end position="113"/>
    </location>
</feature>
<dbReference type="InterPro" id="IPR001646">
    <property type="entry name" value="5peptide_repeat"/>
</dbReference>
<comment type="caution">
    <text evidence="3">The sequence shown here is derived from an EMBL/GenBank/DDBJ whole genome shotgun (WGS) entry which is preliminary data.</text>
</comment>
<evidence type="ECO:0000256" key="1">
    <source>
        <dbReference type="SAM" id="MobiDB-lite"/>
    </source>
</evidence>
<feature type="region of interest" description="Disordered" evidence="1">
    <location>
        <begin position="375"/>
        <end position="397"/>
    </location>
</feature>
<dbReference type="RefSeq" id="WP_244350828.1">
    <property type="nucleotide sequence ID" value="NZ_JAFIRA010000028.1"/>
</dbReference>
<keyword evidence="2" id="KW-0472">Membrane</keyword>
<dbReference type="Proteomes" id="UP000830835">
    <property type="component" value="Unassembled WGS sequence"/>
</dbReference>
<protein>
    <submittedName>
        <fullName evidence="3">Pentapeptide repeat-containing protein</fullName>
    </submittedName>
</protein>
<evidence type="ECO:0000256" key="2">
    <source>
        <dbReference type="SAM" id="Phobius"/>
    </source>
</evidence>
<dbReference type="PANTHER" id="PTHR14136">
    <property type="entry name" value="BTB_POZ DOMAIN-CONTAINING PROTEIN KCTD9"/>
    <property type="match status" value="1"/>
</dbReference>
<organism evidence="3 4">
    <name type="scientific">Thermostichus vulcanus str. 'Rupite'</name>
    <dbReference type="NCBI Taxonomy" id="2813851"/>
    <lineage>
        <taxon>Bacteria</taxon>
        <taxon>Bacillati</taxon>
        <taxon>Cyanobacteriota</taxon>
        <taxon>Cyanophyceae</taxon>
        <taxon>Thermostichales</taxon>
        <taxon>Thermostichaceae</taxon>
        <taxon>Thermostichus</taxon>
    </lineage>
</organism>
<gene>
    <name evidence="3" type="ORF">JX360_11175</name>
</gene>
<feature type="compositionally biased region" description="Pro residues" evidence="1">
    <location>
        <begin position="384"/>
        <end position="397"/>
    </location>
</feature>
<keyword evidence="2" id="KW-1133">Transmembrane helix</keyword>
<dbReference type="Pfam" id="PF00805">
    <property type="entry name" value="Pentapeptide"/>
    <property type="match status" value="1"/>
</dbReference>
<evidence type="ECO:0000313" key="3">
    <source>
        <dbReference type="EMBL" id="MCJ2543464.1"/>
    </source>
</evidence>
<dbReference type="Gene3D" id="2.160.20.80">
    <property type="entry name" value="E3 ubiquitin-protein ligase SopA"/>
    <property type="match status" value="1"/>
</dbReference>
<sequence>MTAKPFAPEFLAFDSVSPVAGSGLGTLLNLLLLGIPTGLLVLALLWDQQGMGWVAVLLLLGLAGWWGRPFWIRVGRGLWHQVRTWPGSLWMVLALSLALIGGMSLSGVFSGVGSLSWEAIGALGEVFGAAGQILIAILAAYIAWRQYIISRDLTIQQNVITQQQTIDAYFEGISGLVLAPDGQLDDWPLERAIAAGRTAALLNGVDRFGKAKILRFLSTANLLSPLRRDDHLGRPILDGKGGYQRDRLHGIRVVNLETMLEGADLHGTQLRAIDLSEASLEGADLRDCDLSHANLCGANLRHADLRGADLYRALLFVGSLETASPAQPGQKPDFKSGAYAGAVVAGADFRQVRRLSPEQRAYLATWGAQLSPELPLQVLHKNPDPNPSASEPPGPIG</sequence>
<feature type="transmembrane region" description="Helical" evidence="2">
    <location>
        <begin position="119"/>
        <end position="144"/>
    </location>
</feature>
<dbReference type="InterPro" id="IPR051082">
    <property type="entry name" value="Pentapeptide-BTB/POZ_domain"/>
</dbReference>
<reference evidence="3" key="1">
    <citation type="submission" date="2021-02" db="EMBL/GenBank/DDBJ databases">
        <title>The CRISPR/cas machinery reduction and long-range gene transfer in the hot spring cyanobacterium Synechococcus.</title>
        <authorList>
            <person name="Dvorak P."/>
            <person name="Jahodarova E."/>
            <person name="Hasler P."/>
            <person name="Poulickova A."/>
        </authorList>
    </citation>
    <scope>NUCLEOTIDE SEQUENCE</scope>
    <source>
        <strain evidence="3">Rupite</strain>
    </source>
</reference>
<feature type="transmembrane region" description="Helical" evidence="2">
    <location>
        <begin position="27"/>
        <end position="46"/>
    </location>
</feature>
<dbReference type="PANTHER" id="PTHR14136:SF17">
    <property type="entry name" value="BTB_POZ DOMAIN-CONTAINING PROTEIN KCTD9"/>
    <property type="match status" value="1"/>
</dbReference>
<dbReference type="SUPFAM" id="SSF141571">
    <property type="entry name" value="Pentapeptide repeat-like"/>
    <property type="match status" value="1"/>
</dbReference>
<keyword evidence="4" id="KW-1185">Reference proteome</keyword>
<accession>A0ABT0CCL1</accession>
<evidence type="ECO:0000313" key="4">
    <source>
        <dbReference type="Proteomes" id="UP000830835"/>
    </source>
</evidence>
<dbReference type="EMBL" id="JAFIRA010000028">
    <property type="protein sequence ID" value="MCJ2543464.1"/>
    <property type="molecule type" value="Genomic_DNA"/>
</dbReference>
<feature type="transmembrane region" description="Helical" evidence="2">
    <location>
        <begin position="52"/>
        <end position="68"/>
    </location>
</feature>
<name>A0ABT0CCL1_THEVL</name>
<keyword evidence="2" id="KW-0812">Transmembrane</keyword>
<proteinExistence type="predicted"/>